<accession>A0A1T4S2Z2</accession>
<gene>
    <name evidence="1" type="ORF">SAMN02745202_02547</name>
</gene>
<protein>
    <submittedName>
        <fullName evidence="1">Uncharacterized protein</fullName>
    </submittedName>
</protein>
<sequence>MIVKNKRLRLTVYIMRQQLPKTTIVKNKKFHLTVYITRL</sequence>
<organism evidence="1 2">
    <name type="scientific">Segatella oulorum</name>
    <dbReference type="NCBI Taxonomy" id="28136"/>
    <lineage>
        <taxon>Bacteria</taxon>
        <taxon>Pseudomonadati</taxon>
        <taxon>Bacteroidota</taxon>
        <taxon>Bacteroidia</taxon>
        <taxon>Bacteroidales</taxon>
        <taxon>Prevotellaceae</taxon>
        <taxon>Segatella</taxon>
    </lineage>
</organism>
<name>A0A1T4S2Z2_9BACT</name>
<reference evidence="1 2" key="1">
    <citation type="submission" date="2017-02" db="EMBL/GenBank/DDBJ databases">
        <authorList>
            <person name="Peterson S.W."/>
        </authorList>
    </citation>
    <scope>NUCLEOTIDE SEQUENCE [LARGE SCALE GENOMIC DNA]</scope>
    <source>
        <strain evidence="1 2">ATCC 43324</strain>
    </source>
</reference>
<evidence type="ECO:0000313" key="2">
    <source>
        <dbReference type="Proteomes" id="UP000190065"/>
    </source>
</evidence>
<proteinExistence type="predicted"/>
<evidence type="ECO:0000313" key="1">
    <source>
        <dbReference type="EMBL" id="SKA22594.1"/>
    </source>
</evidence>
<dbReference type="Proteomes" id="UP000190065">
    <property type="component" value="Unassembled WGS sequence"/>
</dbReference>
<dbReference type="AlphaFoldDB" id="A0A1T4S2Z2"/>
<dbReference type="EMBL" id="FUXK01000050">
    <property type="protein sequence ID" value="SKA22594.1"/>
    <property type="molecule type" value="Genomic_DNA"/>
</dbReference>